<accession>A0A1G1WC22</accession>
<dbReference type="InterPro" id="IPR003500">
    <property type="entry name" value="RpiB_LacA_LacB"/>
</dbReference>
<protein>
    <recommendedName>
        <fullName evidence="4">Ribose-5-phosphate isomerase</fullName>
    </recommendedName>
</protein>
<dbReference type="GO" id="GO:0009052">
    <property type="term" value="P:pentose-phosphate shunt, non-oxidative branch"/>
    <property type="evidence" value="ECO:0007669"/>
    <property type="project" value="TreeGrafter"/>
</dbReference>
<organism evidence="2 3">
    <name type="scientific">Candidatus Woykebacteria bacterium RBG_16_39_9b</name>
    <dbReference type="NCBI Taxonomy" id="1802595"/>
    <lineage>
        <taxon>Bacteria</taxon>
        <taxon>Candidatus Woykeibacteriota</taxon>
    </lineage>
</organism>
<dbReference type="PIRSF" id="PIRSF005384">
    <property type="entry name" value="RpiB_LacA_B"/>
    <property type="match status" value="1"/>
</dbReference>
<evidence type="ECO:0000313" key="3">
    <source>
        <dbReference type="Proteomes" id="UP000178162"/>
    </source>
</evidence>
<gene>
    <name evidence="2" type="ORF">A2134_02240</name>
</gene>
<dbReference type="AlphaFoldDB" id="A0A1G1WC22"/>
<dbReference type="NCBIfam" id="TIGR00689">
    <property type="entry name" value="rpiB_lacA_lacB"/>
    <property type="match status" value="1"/>
</dbReference>
<evidence type="ECO:0000313" key="2">
    <source>
        <dbReference type="EMBL" id="OGY25225.1"/>
    </source>
</evidence>
<dbReference type="PANTHER" id="PTHR30345">
    <property type="entry name" value="RIBOSE-5-PHOSPHATE ISOMERASE B"/>
    <property type="match status" value="1"/>
</dbReference>
<comment type="caution">
    <text evidence="2">The sequence shown here is derived from an EMBL/GenBank/DDBJ whole genome shotgun (WGS) entry which is preliminary data.</text>
</comment>
<dbReference type="Gene3D" id="3.40.1400.10">
    <property type="entry name" value="Sugar-phosphate isomerase, RpiB/LacA/LacB"/>
    <property type="match status" value="1"/>
</dbReference>
<dbReference type="STRING" id="1802595.A2134_02240"/>
<dbReference type="Pfam" id="PF02502">
    <property type="entry name" value="LacAB_rpiB"/>
    <property type="match status" value="2"/>
</dbReference>
<evidence type="ECO:0008006" key="4">
    <source>
        <dbReference type="Google" id="ProtNLM"/>
    </source>
</evidence>
<dbReference type="SUPFAM" id="SSF89623">
    <property type="entry name" value="Ribose/Galactose isomerase RpiB/AlsB"/>
    <property type="match status" value="1"/>
</dbReference>
<reference evidence="2 3" key="1">
    <citation type="journal article" date="2016" name="Nat. Commun.">
        <title>Thousands of microbial genomes shed light on interconnected biogeochemical processes in an aquifer system.</title>
        <authorList>
            <person name="Anantharaman K."/>
            <person name="Brown C.T."/>
            <person name="Hug L.A."/>
            <person name="Sharon I."/>
            <person name="Castelle C.J."/>
            <person name="Probst A.J."/>
            <person name="Thomas B.C."/>
            <person name="Singh A."/>
            <person name="Wilkins M.J."/>
            <person name="Karaoz U."/>
            <person name="Brodie E.L."/>
            <person name="Williams K.H."/>
            <person name="Hubbard S.S."/>
            <person name="Banfield J.F."/>
        </authorList>
    </citation>
    <scope>NUCLEOTIDE SEQUENCE [LARGE SCALE GENOMIC DNA]</scope>
</reference>
<dbReference type="Proteomes" id="UP000178162">
    <property type="component" value="Unassembled WGS sequence"/>
</dbReference>
<evidence type="ECO:0000256" key="1">
    <source>
        <dbReference type="ARBA" id="ARBA00008754"/>
    </source>
</evidence>
<comment type="similarity">
    <text evidence="1">Belongs to the LacAB/RpiB family.</text>
</comment>
<dbReference type="GO" id="GO:0019316">
    <property type="term" value="P:D-allose catabolic process"/>
    <property type="evidence" value="ECO:0007669"/>
    <property type="project" value="TreeGrafter"/>
</dbReference>
<name>A0A1G1WC22_9BACT</name>
<dbReference type="InterPro" id="IPR036569">
    <property type="entry name" value="RpiB_LacA_LacB_sf"/>
</dbReference>
<dbReference type="EMBL" id="MHCR01000020">
    <property type="protein sequence ID" value="OGY25225.1"/>
    <property type="molecule type" value="Genomic_DNA"/>
</dbReference>
<sequence length="168" mass="18618">MIYLASDHAGFELKEKVKNYLKSAGYDVTDCGANKFDPNDDYPDFISKAVESVSKDPEESKAVIFGGSGQAEAMVANKFPNVRCALFYAAVAPFQAADITGRKSEDPFEMIRLTREHNDANVLSIGARFVPEEIALRAVKAWLEQPFTGETRHVRRINKIRNIEASSG</sequence>
<dbReference type="GO" id="GO:0004751">
    <property type="term" value="F:ribose-5-phosphate isomerase activity"/>
    <property type="evidence" value="ECO:0007669"/>
    <property type="project" value="TreeGrafter"/>
</dbReference>
<dbReference type="PANTHER" id="PTHR30345:SF0">
    <property type="entry name" value="DNA DAMAGE-REPAIR_TOLERATION PROTEIN DRT102"/>
    <property type="match status" value="1"/>
</dbReference>
<proteinExistence type="inferred from homology"/>